<dbReference type="AlphaFoldDB" id="A0A6J4JAD3"/>
<evidence type="ECO:0000313" key="1">
    <source>
        <dbReference type="EMBL" id="CAA9271148.1"/>
    </source>
</evidence>
<name>A0A6J4JAD3_9ACTN</name>
<dbReference type="EMBL" id="CADCTB010000201">
    <property type="protein sequence ID" value="CAA9271148.1"/>
    <property type="molecule type" value="Genomic_DNA"/>
</dbReference>
<proteinExistence type="predicted"/>
<organism evidence="1">
    <name type="scientific">uncultured Acidimicrobiales bacterium</name>
    <dbReference type="NCBI Taxonomy" id="310071"/>
    <lineage>
        <taxon>Bacteria</taxon>
        <taxon>Bacillati</taxon>
        <taxon>Actinomycetota</taxon>
        <taxon>Acidimicrobiia</taxon>
        <taxon>Acidimicrobiales</taxon>
        <taxon>environmental samples</taxon>
    </lineage>
</organism>
<evidence type="ECO:0008006" key="2">
    <source>
        <dbReference type="Google" id="ProtNLM"/>
    </source>
</evidence>
<gene>
    <name evidence="1" type="ORF">AVDCRST_MAG10-3299</name>
</gene>
<dbReference type="InterPro" id="IPR011053">
    <property type="entry name" value="Single_hybrid_motif"/>
</dbReference>
<accession>A0A6J4JAD3</accession>
<dbReference type="Gene3D" id="2.40.50.100">
    <property type="match status" value="1"/>
</dbReference>
<protein>
    <recommendedName>
        <fullName evidence="2">Lipoyl-binding domain-containing protein</fullName>
    </recommendedName>
</protein>
<reference evidence="1" key="1">
    <citation type="submission" date="2020-02" db="EMBL/GenBank/DDBJ databases">
        <authorList>
            <person name="Meier V. D."/>
        </authorList>
    </citation>
    <scope>NUCLEOTIDE SEQUENCE</scope>
    <source>
        <strain evidence="1">AVDCRST_MAG10</strain>
    </source>
</reference>
<dbReference type="SUPFAM" id="SSF51230">
    <property type="entry name" value="Single hybrid motif"/>
    <property type="match status" value="1"/>
</dbReference>
<sequence length="91" mass="9563">MEPGTIHGETLAVPERVIVAPAQGTFRPVEDSDLAPEAPVAAEQVIGFVEGKGHSTPVRSPFGGKLMGLLAHGGERVREGQPVAWLRSAQI</sequence>